<proteinExistence type="inferred from homology"/>
<dbReference type="Gene3D" id="3.40.50.720">
    <property type="entry name" value="NAD(P)-binding Rossmann-like Domain"/>
    <property type="match status" value="1"/>
</dbReference>
<sequence>MFDGKKILVTGGTGSLGRSLTKRLLSYNTDSIRIYSRNENQQVKMQSEFNDPRLRFLIGD</sequence>
<feature type="domain" description="Polysaccharide biosynthesis protein CapD-like" evidence="2">
    <location>
        <begin position="7"/>
        <end position="54"/>
    </location>
</feature>
<dbReference type="EMBL" id="UINC01031522">
    <property type="protein sequence ID" value="SVB17701.1"/>
    <property type="molecule type" value="Genomic_DNA"/>
</dbReference>
<evidence type="ECO:0000259" key="2">
    <source>
        <dbReference type="Pfam" id="PF02719"/>
    </source>
</evidence>
<evidence type="ECO:0000256" key="1">
    <source>
        <dbReference type="ARBA" id="ARBA00007430"/>
    </source>
</evidence>
<dbReference type="AlphaFoldDB" id="A0A382BW21"/>
<dbReference type="InterPro" id="IPR036291">
    <property type="entry name" value="NAD(P)-bd_dom_sf"/>
</dbReference>
<reference evidence="3" key="1">
    <citation type="submission" date="2018-05" db="EMBL/GenBank/DDBJ databases">
        <authorList>
            <person name="Lanie J.A."/>
            <person name="Ng W.-L."/>
            <person name="Kazmierczak K.M."/>
            <person name="Andrzejewski T.M."/>
            <person name="Davidsen T.M."/>
            <person name="Wayne K.J."/>
            <person name="Tettelin H."/>
            <person name="Glass J.I."/>
            <person name="Rusch D."/>
            <person name="Podicherti R."/>
            <person name="Tsui H.-C.T."/>
            <person name="Winkler M.E."/>
        </authorList>
    </citation>
    <scope>NUCLEOTIDE SEQUENCE</scope>
</reference>
<name>A0A382BW21_9ZZZZ</name>
<gene>
    <name evidence="3" type="ORF">METZ01_LOCUS170555</name>
</gene>
<dbReference type="PANTHER" id="PTHR43318:SF2">
    <property type="entry name" value="UDP-N-ACETYLGLUCOSAMINE 4,6-DEHYDRATASE (INVERTING)"/>
    <property type="match status" value="1"/>
</dbReference>
<dbReference type="PANTHER" id="PTHR43318">
    <property type="entry name" value="UDP-N-ACETYLGLUCOSAMINE 4,6-DEHYDRATASE"/>
    <property type="match status" value="1"/>
</dbReference>
<accession>A0A382BW21</accession>
<organism evidence="3">
    <name type="scientific">marine metagenome</name>
    <dbReference type="NCBI Taxonomy" id="408172"/>
    <lineage>
        <taxon>unclassified sequences</taxon>
        <taxon>metagenomes</taxon>
        <taxon>ecological metagenomes</taxon>
    </lineage>
</organism>
<comment type="similarity">
    <text evidence="1">Belongs to the polysaccharide synthase family.</text>
</comment>
<dbReference type="InterPro" id="IPR003869">
    <property type="entry name" value="Polysac_CapD-like"/>
</dbReference>
<protein>
    <recommendedName>
        <fullName evidence="2">Polysaccharide biosynthesis protein CapD-like domain-containing protein</fullName>
    </recommendedName>
</protein>
<evidence type="ECO:0000313" key="3">
    <source>
        <dbReference type="EMBL" id="SVB17701.1"/>
    </source>
</evidence>
<dbReference type="SUPFAM" id="SSF51735">
    <property type="entry name" value="NAD(P)-binding Rossmann-fold domains"/>
    <property type="match status" value="1"/>
</dbReference>
<dbReference type="Pfam" id="PF02719">
    <property type="entry name" value="Polysacc_synt_2"/>
    <property type="match status" value="1"/>
</dbReference>
<feature type="non-terminal residue" evidence="3">
    <location>
        <position position="60"/>
    </location>
</feature>
<dbReference type="InterPro" id="IPR051203">
    <property type="entry name" value="Polysaccharide_Synthase-Rel"/>
</dbReference>